<sequence>MEWLIFIIFILALVYFLIRQLVMIYNNMVMLKNNCYKAFANIDVLLKKQVDLLPMLTAITQKTMEHEKALFNQLTENRNSYLQAMALDEKIKLANQLFPQLKTSLIIAEKYPELISGKNLRLLQTQAKELEECIADRREFFNQSVTLYNTEIHIFPNVLFKLIFNFKDIPLFYPSSKEATL</sequence>
<evidence type="ECO:0000256" key="3">
    <source>
        <dbReference type="ARBA" id="ARBA00022692"/>
    </source>
</evidence>
<dbReference type="PANTHER" id="PTHR34478">
    <property type="entry name" value="PROTEIN LEMA"/>
    <property type="match status" value="1"/>
</dbReference>
<dbReference type="GO" id="GO:0016020">
    <property type="term" value="C:membrane"/>
    <property type="evidence" value="ECO:0007669"/>
    <property type="project" value="UniProtKB-SubCell"/>
</dbReference>
<evidence type="ECO:0000256" key="5">
    <source>
        <dbReference type="ARBA" id="ARBA00023136"/>
    </source>
</evidence>
<dbReference type="PANTHER" id="PTHR34478:SF1">
    <property type="entry name" value="PROTEIN LEMA"/>
    <property type="match status" value="1"/>
</dbReference>
<dbReference type="AlphaFoldDB" id="A0A0G4Q9J7"/>
<comment type="similarity">
    <text evidence="2">Belongs to the LemA family.</text>
</comment>
<evidence type="ECO:0000256" key="1">
    <source>
        <dbReference type="ARBA" id="ARBA00004167"/>
    </source>
</evidence>
<evidence type="ECO:0000313" key="8">
    <source>
        <dbReference type="Proteomes" id="UP000183920"/>
    </source>
</evidence>
<keyword evidence="4 6" id="KW-1133">Transmembrane helix</keyword>
<evidence type="ECO:0000313" key="7">
    <source>
        <dbReference type="EMBL" id="CRL62259.1"/>
    </source>
</evidence>
<proteinExistence type="inferred from homology"/>
<dbReference type="Gene3D" id="1.20.1440.20">
    <property type="entry name" value="LemA-like domain"/>
    <property type="match status" value="1"/>
</dbReference>
<evidence type="ECO:0000256" key="2">
    <source>
        <dbReference type="ARBA" id="ARBA00008854"/>
    </source>
</evidence>
<gene>
    <name evidence="7" type="ORF">BN1804_01880</name>
</gene>
<keyword evidence="5 6" id="KW-0472">Membrane</keyword>
<evidence type="ECO:0000256" key="4">
    <source>
        <dbReference type="ARBA" id="ARBA00022989"/>
    </source>
</evidence>
<evidence type="ECO:0000256" key="6">
    <source>
        <dbReference type="SAM" id="Phobius"/>
    </source>
</evidence>
<organism evidence="7 8">
    <name type="scientific">Proteus penneri</name>
    <dbReference type="NCBI Taxonomy" id="102862"/>
    <lineage>
        <taxon>Bacteria</taxon>
        <taxon>Pseudomonadati</taxon>
        <taxon>Pseudomonadota</taxon>
        <taxon>Gammaproteobacteria</taxon>
        <taxon>Enterobacterales</taxon>
        <taxon>Morganellaceae</taxon>
        <taxon>Proteus</taxon>
    </lineage>
</organism>
<reference evidence="8" key="1">
    <citation type="submission" date="2015-06" db="EMBL/GenBank/DDBJ databases">
        <authorList>
            <person name="Urmite Genomes"/>
        </authorList>
    </citation>
    <scope>NUCLEOTIDE SEQUENCE [LARGE SCALE GENOMIC DNA]</scope>
    <source>
        <strain evidence="8">CSUR P1867</strain>
    </source>
</reference>
<accession>A0A0G4Q9J7</accession>
<dbReference type="Pfam" id="PF04011">
    <property type="entry name" value="LemA"/>
    <property type="match status" value="1"/>
</dbReference>
<dbReference type="EMBL" id="CVRY01000003">
    <property type="protein sequence ID" value="CRL62259.1"/>
    <property type="molecule type" value="Genomic_DNA"/>
</dbReference>
<name>A0A0G4Q9J7_9GAMM</name>
<dbReference type="SUPFAM" id="SSF140478">
    <property type="entry name" value="LemA-like"/>
    <property type="match status" value="1"/>
</dbReference>
<keyword evidence="3 6" id="KW-0812">Transmembrane</keyword>
<feature type="transmembrane region" description="Helical" evidence="6">
    <location>
        <begin position="6"/>
        <end position="25"/>
    </location>
</feature>
<protein>
    <submittedName>
        <fullName evidence="7">LemA family protein</fullName>
    </submittedName>
</protein>
<comment type="subcellular location">
    <subcellularLocation>
        <location evidence="1">Membrane</location>
        <topology evidence="1">Single-pass membrane protein</topology>
    </subcellularLocation>
</comment>
<dbReference type="Proteomes" id="UP000183920">
    <property type="component" value="Unassembled WGS sequence"/>
</dbReference>
<dbReference type="RefSeq" id="WP_072063823.1">
    <property type="nucleotide sequence ID" value="NZ_CVRY01000003.1"/>
</dbReference>
<dbReference type="InterPro" id="IPR007156">
    <property type="entry name" value="MamQ_LemA"/>
</dbReference>
<dbReference type="InterPro" id="IPR023353">
    <property type="entry name" value="LemA-like_dom_sf"/>
</dbReference>